<organism evidence="3 4">
    <name type="scientific">Drechslerella dactyloides</name>
    <name type="common">Nematode-trapping fungus</name>
    <name type="synonym">Arthrobotrys dactyloides</name>
    <dbReference type="NCBI Taxonomy" id="74499"/>
    <lineage>
        <taxon>Eukaryota</taxon>
        <taxon>Fungi</taxon>
        <taxon>Dikarya</taxon>
        <taxon>Ascomycota</taxon>
        <taxon>Pezizomycotina</taxon>
        <taxon>Orbiliomycetes</taxon>
        <taxon>Orbiliales</taxon>
        <taxon>Orbiliaceae</taxon>
        <taxon>Drechslerella</taxon>
    </lineage>
</organism>
<dbReference type="PANTHER" id="PTHR13799:SF13">
    <property type="entry name" value="NIF3-LIKE PROTEIN 1"/>
    <property type="match status" value="1"/>
</dbReference>
<dbReference type="InterPro" id="IPR036069">
    <property type="entry name" value="DUF34/NIF3_sf"/>
</dbReference>
<name>A0AAD6NLT8_DREDA</name>
<keyword evidence="4" id="KW-1185">Reference proteome</keyword>
<dbReference type="GO" id="GO:0046872">
    <property type="term" value="F:metal ion binding"/>
    <property type="evidence" value="ECO:0007669"/>
    <property type="project" value="UniProtKB-KW"/>
</dbReference>
<evidence type="ECO:0000313" key="3">
    <source>
        <dbReference type="EMBL" id="KAJ6261518.1"/>
    </source>
</evidence>
<dbReference type="AlphaFoldDB" id="A0AAD6NLT8"/>
<dbReference type="EMBL" id="JAQGDS010000004">
    <property type="protein sequence ID" value="KAJ6261518.1"/>
    <property type="molecule type" value="Genomic_DNA"/>
</dbReference>
<keyword evidence="2" id="KW-0479">Metal-binding</keyword>
<dbReference type="PANTHER" id="PTHR13799">
    <property type="entry name" value="NGG1 INTERACTING FACTOR 3"/>
    <property type="match status" value="1"/>
</dbReference>
<accession>A0AAD6NLT8</accession>
<dbReference type="GO" id="GO:0005739">
    <property type="term" value="C:mitochondrion"/>
    <property type="evidence" value="ECO:0007669"/>
    <property type="project" value="TreeGrafter"/>
</dbReference>
<feature type="binding site" evidence="2">
    <location>
        <position position="257"/>
    </location>
    <ligand>
        <name>a divalent metal cation</name>
        <dbReference type="ChEBI" id="CHEBI:60240"/>
        <label>1</label>
    </ligand>
</feature>
<feature type="binding site" evidence="2">
    <location>
        <position position="253"/>
    </location>
    <ligand>
        <name>a divalent metal cation</name>
        <dbReference type="ChEBI" id="CHEBI:60240"/>
        <label>1</label>
    </ligand>
</feature>
<proteinExistence type="inferred from homology"/>
<feature type="binding site" evidence="2">
    <location>
        <position position="118"/>
    </location>
    <ligand>
        <name>a divalent metal cation</name>
        <dbReference type="ChEBI" id="CHEBI:60240"/>
        <label>1</label>
    </ligand>
</feature>
<evidence type="ECO:0000256" key="2">
    <source>
        <dbReference type="PIRSR" id="PIRSR602678-1"/>
    </source>
</evidence>
<comment type="caution">
    <text evidence="3">The sequence shown here is derived from an EMBL/GenBank/DDBJ whole genome shotgun (WGS) entry which is preliminary data.</text>
</comment>
<comment type="similarity">
    <text evidence="1">Belongs to the GTP cyclohydrolase I type 2/NIF3 family.</text>
</comment>
<evidence type="ECO:0000256" key="1">
    <source>
        <dbReference type="ARBA" id="ARBA00006964"/>
    </source>
</evidence>
<evidence type="ECO:0008006" key="5">
    <source>
        <dbReference type="Google" id="ProtNLM"/>
    </source>
</evidence>
<sequence>MSTPVSPILRTILTTLRRLYPEHLADKAWDNTGLLLAPPPLPSQPSASLKTPKILLTVDLTTAVATEAINLNAAMVVTYHPIIFRPLKALTTDNTQQATLLRLAQAGISVYSPHTAVDAVRGGVNDWLASGISGGVDFESSRTTIQPCAGVQGTEYDGAGYGRLVTLKEPIDIRTVVERVKIFLGLGYLQVALAKRHALPQPERDIRTIGVCAGSASSVFKGVKADVLFTGELSHHEALAAKEAGSSVIACFHSNTERGFLPIIREQLLRFLPTVWEEVVENVGSDEMLDVEGWEVWVSEGDKDPYDIV</sequence>
<dbReference type="FunFam" id="3.40.1390.30:FF:000001">
    <property type="entry name" value="GTP cyclohydrolase 1 type 2"/>
    <property type="match status" value="1"/>
</dbReference>
<dbReference type="Proteomes" id="UP001221413">
    <property type="component" value="Unassembled WGS sequence"/>
</dbReference>
<dbReference type="SUPFAM" id="SSF102705">
    <property type="entry name" value="NIF3 (NGG1p interacting factor 3)-like"/>
    <property type="match status" value="1"/>
</dbReference>
<feature type="binding site" evidence="2">
    <location>
        <position position="80"/>
    </location>
    <ligand>
        <name>a divalent metal cation</name>
        <dbReference type="ChEBI" id="CHEBI:60240"/>
        <label>1</label>
    </ligand>
</feature>
<dbReference type="NCBIfam" id="TIGR00486">
    <property type="entry name" value="YbgI_SA1388"/>
    <property type="match status" value="1"/>
</dbReference>
<gene>
    <name evidence="3" type="ORF">Dda_4188</name>
</gene>
<protein>
    <recommendedName>
        <fullName evidence="5">NGG1p interacting factor 3</fullName>
    </recommendedName>
</protein>
<reference evidence="3" key="1">
    <citation type="submission" date="2023-01" db="EMBL/GenBank/DDBJ databases">
        <title>The chitinases involved in constricting ring structure development in the nematode-trapping fungus Drechslerella dactyloides.</title>
        <authorList>
            <person name="Wang R."/>
            <person name="Zhang L."/>
            <person name="Tang P."/>
            <person name="Li S."/>
            <person name="Liang L."/>
        </authorList>
    </citation>
    <scope>NUCLEOTIDE SEQUENCE</scope>
    <source>
        <strain evidence="3">YMF1.00031</strain>
    </source>
</reference>
<dbReference type="Gene3D" id="3.40.1390.30">
    <property type="entry name" value="NIF3 (NGG1p interacting factor 3)-like"/>
    <property type="match status" value="1"/>
</dbReference>
<dbReference type="InterPro" id="IPR002678">
    <property type="entry name" value="DUF34/NIF3"/>
</dbReference>
<dbReference type="Pfam" id="PF01784">
    <property type="entry name" value="DUF34_NIF3"/>
    <property type="match status" value="1"/>
</dbReference>
<evidence type="ECO:0000313" key="4">
    <source>
        <dbReference type="Proteomes" id="UP001221413"/>
    </source>
</evidence>